<feature type="chain" id="PRO_5045092098" description="Integral membrane protein" evidence="2">
    <location>
        <begin position="24"/>
        <end position="276"/>
    </location>
</feature>
<reference evidence="3 4" key="1">
    <citation type="submission" date="2021-02" db="EMBL/GenBank/DDBJ databases">
        <title>Actinophytocola xerophila sp. nov., isolated from soil of cotton cropping field.</title>
        <authorList>
            <person name="Huang R."/>
            <person name="Chen X."/>
            <person name="Ge X."/>
            <person name="Liu W."/>
        </authorList>
    </citation>
    <scope>NUCLEOTIDE SEQUENCE [LARGE SCALE GENOMIC DNA]</scope>
    <source>
        <strain evidence="3 4">S1-96</strain>
    </source>
</reference>
<evidence type="ECO:0008006" key="5">
    <source>
        <dbReference type="Google" id="ProtNLM"/>
    </source>
</evidence>
<name>A0ABT2J710_9PSEU</name>
<feature type="transmembrane region" description="Helical" evidence="1">
    <location>
        <begin position="241"/>
        <end position="268"/>
    </location>
</feature>
<accession>A0ABT2J710</accession>
<organism evidence="3 4">
    <name type="scientific">Actinophytocola gossypii</name>
    <dbReference type="NCBI Taxonomy" id="2812003"/>
    <lineage>
        <taxon>Bacteria</taxon>
        <taxon>Bacillati</taxon>
        <taxon>Actinomycetota</taxon>
        <taxon>Actinomycetes</taxon>
        <taxon>Pseudonocardiales</taxon>
        <taxon>Pseudonocardiaceae</taxon>
    </lineage>
</organism>
<protein>
    <recommendedName>
        <fullName evidence="5">Integral membrane protein</fullName>
    </recommendedName>
</protein>
<gene>
    <name evidence="3" type="ORF">JT362_11015</name>
</gene>
<proteinExistence type="predicted"/>
<feature type="transmembrane region" description="Helical" evidence="1">
    <location>
        <begin position="200"/>
        <end position="221"/>
    </location>
</feature>
<dbReference type="Proteomes" id="UP001156441">
    <property type="component" value="Unassembled WGS sequence"/>
</dbReference>
<evidence type="ECO:0000313" key="3">
    <source>
        <dbReference type="EMBL" id="MCT2583647.1"/>
    </source>
</evidence>
<keyword evidence="1" id="KW-0472">Membrane</keyword>
<feature type="signal peptide" evidence="2">
    <location>
        <begin position="1"/>
        <end position="23"/>
    </location>
</feature>
<dbReference type="PROSITE" id="PS51257">
    <property type="entry name" value="PROKAR_LIPOPROTEIN"/>
    <property type="match status" value="1"/>
</dbReference>
<keyword evidence="1" id="KW-0812">Transmembrane</keyword>
<keyword evidence="4" id="KW-1185">Reference proteome</keyword>
<comment type="caution">
    <text evidence="3">The sequence shown here is derived from an EMBL/GenBank/DDBJ whole genome shotgun (WGS) entry which is preliminary data.</text>
</comment>
<evidence type="ECO:0000313" key="4">
    <source>
        <dbReference type="Proteomes" id="UP001156441"/>
    </source>
</evidence>
<keyword evidence="2" id="KW-0732">Signal</keyword>
<evidence type="ECO:0000256" key="1">
    <source>
        <dbReference type="SAM" id="Phobius"/>
    </source>
</evidence>
<keyword evidence="1" id="KW-1133">Transmembrane helix</keyword>
<sequence>MLRTAFATLFVLLGCLLAGPAVAAFVLVEEITDQESYLDAVAPLADDPEVRTAVADQLSAAVDGSVPEAARQLVDQSITSFVESDRFRPTWVELNREAHPQVLGLLRDDGGGLAVEGDAVVLDLGVVATDLKARFVADGVPLADRIPEIDAQVELMSGPAVRQAVPSFELLEQLSIWLPVAAIGLIVLGLVLSARRGTTLVVTGFGLVVVMLLMVLARWFLRSELAARSPSPELAGPFYDALTSTLSVVLWVVCAIGGVFVIVGGIIAQRASRRAR</sequence>
<feature type="transmembrane region" description="Helical" evidence="1">
    <location>
        <begin position="174"/>
        <end position="193"/>
    </location>
</feature>
<dbReference type="EMBL" id="JAFFZE010000009">
    <property type="protein sequence ID" value="MCT2583647.1"/>
    <property type="molecule type" value="Genomic_DNA"/>
</dbReference>
<evidence type="ECO:0000256" key="2">
    <source>
        <dbReference type="SAM" id="SignalP"/>
    </source>
</evidence>
<dbReference type="RefSeq" id="WP_260191004.1">
    <property type="nucleotide sequence ID" value="NZ_JAFFZE010000009.1"/>
</dbReference>